<name>A0A4Z2C454_9TELE</name>
<dbReference type="InterPro" id="IPR029034">
    <property type="entry name" value="Cystine-knot_cytokine"/>
</dbReference>
<dbReference type="Pfam" id="PF00688">
    <property type="entry name" value="TGFb_propeptide"/>
    <property type="match status" value="1"/>
</dbReference>
<feature type="disulfide bond" evidence="17">
    <location>
        <begin position="323"/>
        <end position="386"/>
    </location>
</feature>
<evidence type="ECO:0000313" key="21">
    <source>
        <dbReference type="EMBL" id="TNM99191.1"/>
    </source>
</evidence>
<evidence type="ECO:0000313" key="22">
    <source>
        <dbReference type="Proteomes" id="UP000516260"/>
    </source>
</evidence>
<keyword evidence="7 16" id="KW-0339">Growth factor</keyword>
<evidence type="ECO:0000256" key="19">
    <source>
        <dbReference type="SAM" id="MobiDB-lite"/>
    </source>
</evidence>
<keyword evidence="10 16" id="KW-0497">Mitogen</keyword>
<dbReference type="PROSITE" id="PS00250">
    <property type="entry name" value="TGF_BETA_1"/>
    <property type="match status" value="1"/>
</dbReference>
<dbReference type="SUPFAM" id="SSF57501">
    <property type="entry name" value="Cystine-knot cytokines"/>
    <property type="match status" value="1"/>
</dbReference>
<evidence type="ECO:0000256" key="2">
    <source>
        <dbReference type="ARBA" id="ARBA00006656"/>
    </source>
</evidence>
<gene>
    <name evidence="21" type="ORF">fugu_013755</name>
</gene>
<evidence type="ECO:0000256" key="18">
    <source>
        <dbReference type="RuleBase" id="RU000354"/>
    </source>
</evidence>
<keyword evidence="4" id="KW-0272">Extracellular matrix</keyword>
<comment type="function">
    <text evidence="11">Precursor of the Latency-associated peptide (LAP) and Transforming growth factor beta-2 (TGF-beta-2) chains, which constitute the regulatory and active subunit of TGF-beta-2, respectively.</text>
</comment>
<dbReference type="PROSITE" id="PS51362">
    <property type="entry name" value="TGF_BETA_2"/>
    <property type="match status" value="1"/>
</dbReference>
<dbReference type="InterPro" id="IPR017948">
    <property type="entry name" value="TGFb_CS"/>
</dbReference>
<sequence>MWLPRLALLLLLLRFSGVLLVEGINTCQSINLDKQKSRRIEAVRGQILSKLRIRSPPDEDDEPPPGTVPPEVMLLYNSTRELLKERARLAESACERESSEEDYYAKEVQRIDMLPPRTDTNVVQSASPNPHYRMVHFDVSGVDLTNSTLVKAEFRIFRAPNPQARASEQRVEIYQVLKPDEDSTSTQRYIESRTVQLKSKGGWIAVEVTETIKDWVSDSENNLGLKLGVHCPCCTFVPSTNNIVPNKSEELEALFAGVDDERIRQIRKAGKVKGQADFSTKTPHLILTLLPSDRVDNPTTKNRKKRAAVTDSSTCSRSSDQGCCLRSLYIDFRRDLNWKWIHEPKGYKANFCAGNCPYLWSANNHYNMILPLYNKMNPEASAAPCCVPQDLEPLTIMYFIGRTPRVEQLSNMVVKTCKCR</sequence>
<dbReference type="PRINTS" id="PR01425">
    <property type="entry name" value="TGFBETA2"/>
</dbReference>
<organism evidence="21 22">
    <name type="scientific">Takifugu bimaculatus</name>
    <dbReference type="NCBI Taxonomy" id="433685"/>
    <lineage>
        <taxon>Eukaryota</taxon>
        <taxon>Metazoa</taxon>
        <taxon>Chordata</taxon>
        <taxon>Craniata</taxon>
        <taxon>Vertebrata</taxon>
        <taxon>Euteleostomi</taxon>
        <taxon>Actinopterygii</taxon>
        <taxon>Neopterygii</taxon>
        <taxon>Teleostei</taxon>
        <taxon>Neoteleostei</taxon>
        <taxon>Acanthomorphata</taxon>
        <taxon>Eupercaria</taxon>
        <taxon>Tetraodontiformes</taxon>
        <taxon>Tetradontoidea</taxon>
        <taxon>Tetraodontidae</taxon>
        <taxon>Takifugu</taxon>
    </lineage>
</organism>
<evidence type="ECO:0000256" key="4">
    <source>
        <dbReference type="ARBA" id="ARBA00022530"/>
    </source>
</evidence>
<dbReference type="EMBL" id="SWLE01000006">
    <property type="protein sequence ID" value="TNM99191.1"/>
    <property type="molecule type" value="Genomic_DNA"/>
</dbReference>
<dbReference type="InterPro" id="IPR003940">
    <property type="entry name" value="TGFb2"/>
</dbReference>
<dbReference type="Proteomes" id="UP000516260">
    <property type="component" value="Chromosome 14"/>
</dbReference>
<dbReference type="GO" id="GO:0042127">
    <property type="term" value="P:regulation of cell population proliferation"/>
    <property type="evidence" value="ECO:0007669"/>
    <property type="project" value="TreeGrafter"/>
</dbReference>
<feature type="signal peptide" evidence="16">
    <location>
        <begin position="1"/>
        <end position="23"/>
    </location>
</feature>
<dbReference type="Gene3D" id="2.60.120.970">
    <property type="match status" value="1"/>
</dbReference>
<evidence type="ECO:0000256" key="8">
    <source>
        <dbReference type="ARBA" id="ARBA00023157"/>
    </source>
</evidence>
<dbReference type="PANTHER" id="PTHR11848">
    <property type="entry name" value="TGF-BETA FAMILY"/>
    <property type="match status" value="1"/>
</dbReference>
<dbReference type="FunFam" id="2.10.90.10:FF:000004">
    <property type="entry name" value="Transforming growth factor beta"/>
    <property type="match status" value="1"/>
</dbReference>
<keyword evidence="6 16" id="KW-0732">Signal</keyword>
<feature type="disulfide bond" evidence="17">
    <location>
        <begin position="356"/>
        <end position="419"/>
    </location>
</feature>
<accession>A0A4Z2C454</accession>
<evidence type="ECO:0000256" key="12">
    <source>
        <dbReference type="ARBA" id="ARBA00045470"/>
    </source>
</evidence>
<dbReference type="InterPro" id="IPR016319">
    <property type="entry name" value="TGF-beta"/>
</dbReference>
<dbReference type="GO" id="GO:0007179">
    <property type="term" value="P:transforming growth factor beta receptor signaling pathway"/>
    <property type="evidence" value="ECO:0007669"/>
    <property type="project" value="TreeGrafter"/>
</dbReference>
<dbReference type="Pfam" id="PF00019">
    <property type="entry name" value="TGF_beta"/>
    <property type="match status" value="1"/>
</dbReference>
<dbReference type="GO" id="GO:0051781">
    <property type="term" value="P:positive regulation of cell division"/>
    <property type="evidence" value="ECO:0007669"/>
    <property type="project" value="UniProtKB-UniRule"/>
</dbReference>
<dbReference type="GO" id="GO:0009653">
    <property type="term" value="P:anatomical structure morphogenesis"/>
    <property type="evidence" value="ECO:0007669"/>
    <property type="project" value="UniProtKB-ARBA"/>
</dbReference>
<evidence type="ECO:0000256" key="6">
    <source>
        <dbReference type="ARBA" id="ARBA00022729"/>
    </source>
</evidence>
<feature type="chain" id="PRO_5021524382" description="Transforming growth factor beta" evidence="16">
    <location>
        <begin position="24"/>
        <end position="420"/>
    </location>
</feature>
<keyword evidence="9" id="KW-0325">Glycoprotein</keyword>
<keyword evidence="22" id="KW-1185">Reference proteome</keyword>
<evidence type="ECO:0000256" key="17">
    <source>
        <dbReference type="PIRSR" id="PIRSR001787-1"/>
    </source>
</evidence>
<evidence type="ECO:0000256" key="14">
    <source>
        <dbReference type="ARBA" id="ARBA00057824"/>
    </source>
</evidence>
<dbReference type="InterPro" id="IPR001839">
    <property type="entry name" value="TGF-b_C"/>
</dbReference>
<dbReference type="PANTHER" id="PTHR11848:SF249">
    <property type="entry name" value="TRANSFORMING GROWTH FACTOR BETA"/>
    <property type="match status" value="1"/>
</dbReference>
<feature type="disulfide bond" evidence="17">
    <location>
        <begin position="315"/>
        <end position="324"/>
    </location>
</feature>
<dbReference type="GO" id="GO:0009888">
    <property type="term" value="P:tissue development"/>
    <property type="evidence" value="ECO:0007669"/>
    <property type="project" value="UniProtKB-ARBA"/>
</dbReference>
<evidence type="ECO:0000259" key="20">
    <source>
        <dbReference type="PROSITE" id="PS51362"/>
    </source>
</evidence>
<protein>
    <recommendedName>
        <fullName evidence="16">Transforming growth factor beta</fullName>
    </recommendedName>
</protein>
<evidence type="ECO:0000256" key="15">
    <source>
        <dbReference type="ARBA" id="ARBA00065283"/>
    </source>
</evidence>
<evidence type="ECO:0000256" key="1">
    <source>
        <dbReference type="ARBA" id="ARBA00004498"/>
    </source>
</evidence>
<comment type="function">
    <text evidence="14">Required to maintain the Transforming growth factor beta-1 (TGF-beta-1) chain in a latent state during storage in extracellular matrix. Associates non-covalently with TGF-beta-1 and regulates its activation via interaction with 'milieu molecules', such as LTBP1, LRRC32/GARP and LRRC33/NRROS, that control activation of TGF-beta-1. Interaction with integrins (ITGAV:ITGB6 or ITGAV:ITGB8) results in distortion of the Latency-associated peptide chain and subsequent release of the active TGF-beta-1.</text>
</comment>
<dbReference type="FunFam" id="2.60.120.970:FF:000025">
    <property type="entry name" value="Transforming growth factor beta"/>
    <property type="match status" value="1"/>
</dbReference>
<evidence type="ECO:0000256" key="13">
    <source>
        <dbReference type="ARBA" id="ARBA00045656"/>
    </source>
</evidence>
<evidence type="ECO:0000256" key="7">
    <source>
        <dbReference type="ARBA" id="ARBA00023030"/>
    </source>
</evidence>
<comment type="similarity">
    <text evidence="2 16 18">Belongs to the TGF-beta family.</text>
</comment>
<comment type="function">
    <text evidence="12">Multifunctional protein that regulates various processes such as angiogenesis and heart development. Activation into mature form follows different steps: following cleavage of the proprotein in the Golgi apparatus, Latency-associated peptide (LAP) and Transforming growth factor beta-2 (TGF-beta-2) chains remain non-covalently linked rendering TGF-beta-2 inactive during storage in extracellular matrix. At the same time, LAP chain interacts with 'milieu molecules', such as LTBP1 and LRRC32/GARP, that control activation of TGF-beta-2 and maintain it in a latent state during storage in extracellular milieus. Once activated following release of LAP, TGF-beta-2 acts by binding to TGF-beta receptors (TGFBR1 and TGFBR2), which transduce signal.</text>
</comment>
<dbReference type="Gene3D" id="2.10.90.10">
    <property type="entry name" value="Cystine-knot cytokines"/>
    <property type="match status" value="1"/>
</dbReference>
<dbReference type="PIRSF" id="PIRSF001787">
    <property type="entry name" value="TGF-beta"/>
    <property type="match status" value="1"/>
</dbReference>
<keyword evidence="5" id="KW-0165">Cleavage on pair of basic residues</keyword>
<evidence type="ECO:0000256" key="3">
    <source>
        <dbReference type="ARBA" id="ARBA00022525"/>
    </source>
</evidence>
<evidence type="ECO:0000256" key="9">
    <source>
        <dbReference type="ARBA" id="ARBA00023180"/>
    </source>
</evidence>
<dbReference type="InterPro" id="IPR015615">
    <property type="entry name" value="TGF-beta-rel"/>
</dbReference>
<dbReference type="SMART" id="SM00204">
    <property type="entry name" value="TGFB"/>
    <property type="match status" value="1"/>
</dbReference>
<keyword evidence="8 17" id="KW-1015">Disulfide bond</keyword>
<dbReference type="PRINTS" id="PR01423">
    <property type="entry name" value="TGFBETA"/>
</dbReference>
<reference evidence="21 22" key="1">
    <citation type="submission" date="2019-04" db="EMBL/GenBank/DDBJ databases">
        <title>The sequence and de novo assembly of Takifugu bimaculatus genome using PacBio and Hi-C technologies.</title>
        <authorList>
            <person name="Xu P."/>
            <person name="Liu B."/>
            <person name="Zhou Z."/>
        </authorList>
    </citation>
    <scope>NUCLEOTIDE SEQUENCE [LARGE SCALE GENOMIC DNA]</scope>
    <source>
        <strain evidence="21">TB-2018</strain>
        <tissue evidence="21">Muscle</tissue>
    </source>
</reference>
<feature type="compositionally biased region" description="Polar residues" evidence="19">
    <location>
        <begin position="310"/>
        <end position="319"/>
    </location>
</feature>
<feature type="domain" description="TGF-beta family profile" evidence="20">
    <location>
        <begin position="303"/>
        <end position="420"/>
    </location>
</feature>
<proteinExistence type="inferred from homology"/>
<dbReference type="InterPro" id="IPR001111">
    <property type="entry name" value="TGF-b_propeptide"/>
</dbReference>
<keyword evidence="3 16" id="KW-0964">Secreted</keyword>
<evidence type="ECO:0000256" key="10">
    <source>
        <dbReference type="ARBA" id="ARBA00023246"/>
    </source>
</evidence>
<dbReference type="GO" id="GO:0008083">
    <property type="term" value="F:growth factor activity"/>
    <property type="evidence" value="ECO:0007669"/>
    <property type="project" value="UniProtKB-UniRule"/>
</dbReference>
<dbReference type="GO" id="GO:0005615">
    <property type="term" value="C:extracellular space"/>
    <property type="evidence" value="ECO:0007669"/>
    <property type="project" value="UniProtKB-UniRule"/>
</dbReference>
<comment type="function">
    <text evidence="13">Required to maintain the Transforming growth factor beta-2 (TGF-beta-2) chain in a latent state during storage in extracellular matrix. Associates non-covalently with TGF-beta-2 and regulates its activation via interaction with 'milieu molecules', such as LTBP1 and LRRC32/GARP, that control activation of TGF-beta-2.</text>
</comment>
<feature type="disulfide bond" evidence="17">
    <location>
        <begin position="352"/>
        <end position="417"/>
    </location>
</feature>
<evidence type="ECO:0000256" key="16">
    <source>
        <dbReference type="PIRNR" id="PIRNR001787"/>
    </source>
</evidence>
<comment type="subcellular location">
    <subcellularLocation>
        <location evidence="1">Secreted</location>
        <location evidence="1">Extracellular space</location>
        <location evidence="1">Extracellular matrix</location>
    </subcellularLocation>
</comment>
<dbReference type="AlphaFoldDB" id="A0A4Z2C454"/>
<feature type="disulfide bond" description="Interchain" evidence="17">
    <location>
        <position position="385"/>
    </location>
</feature>
<evidence type="ECO:0000256" key="11">
    <source>
        <dbReference type="ARBA" id="ARBA00034081"/>
    </source>
</evidence>
<comment type="subunit">
    <text evidence="16">Homodimer; disulfide-linked.</text>
</comment>
<feature type="region of interest" description="Disordered" evidence="19">
    <location>
        <begin position="297"/>
        <end position="319"/>
    </location>
</feature>
<dbReference type="GO" id="GO:0005160">
    <property type="term" value="F:transforming growth factor beta receptor binding"/>
    <property type="evidence" value="ECO:0007669"/>
    <property type="project" value="InterPro"/>
</dbReference>
<dbReference type="GO" id="GO:0005125">
    <property type="term" value="F:cytokine activity"/>
    <property type="evidence" value="ECO:0007669"/>
    <property type="project" value="TreeGrafter"/>
</dbReference>
<comment type="subunit">
    <text evidence="15">Latency-associated peptide: Homodimer; disulfide-linked. Latency-associated peptide: Interacts with Transforming growth factor beta-1 (TGF-beta-1) chain; interaction is non-covalent and maintains (TGF-beta-1) in a latent state; each Latency-associated peptide (LAP) monomer interacts with TGF-beta-1 in the other monomer. Transforming growth factor beta-1: Homodimer; disulfide-linked. Transforming growth factor beta-1: Interacts with TGF-beta receptors (tgfbr1 and tgfbr2), leading to signal transduction. Interacts with EFEMP2.</text>
</comment>
<comment type="caution">
    <text evidence="21">The sequence shown here is derived from an EMBL/GenBank/DDBJ whole genome shotgun (WGS) entry which is preliminary data.</text>
</comment>
<evidence type="ECO:0000256" key="5">
    <source>
        <dbReference type="ARBA" id="ARBA00022685"/>
    </source>
</evidence>